<dbReference type="Proteomes" id="UP000251241">
    <property type="component" value="Unassembled WGS sequence"/>
</dbReference>
<dbReference type="AlphaFoldDB" id="A0A2X2LE89"/>
<evidence type="ECO:0000259" key="2">
    <source>
        <dbReference type="Pfam" id="PF06439"/>
    </source>
</evidence>
<name>A0A2X2LE89_SPHMU</name>
<protein>
    <submittedName>
        <fullName evidence="3">Domain of Uncharacterized Function (DUF1080)</fullName>
    </submittedName>
</protein>
<reference evidence="3 5" key="1">
    <citation type="submission" date="2018-06" db="EMBL/GenBank/DDBJ databases">
        <authorList>
            <consortium name="Pathogen Informatics"/>
            <person name="Doyle S."/>
        </authorList>
    </citation>
    <scope>NUCLEOTIDE SEQUENCE [LARGE SCALE GENOMIC DNA]</scope>
    <source>
        <strain evidence="3 5">NCTC11343</strain>
    </source>
</reference>
<dbReference type="InterPro" id="IPR010496">
    <property type="entry name" value="AL/BT2_dom"/>
</dbReference>
<proteinExistence type="predicted"/>
<dbReference type="EMBL" id="UAUU01000011">
    <property type="protein sequence ID" value="SPZ91689.1"/>
    <property type="molecule type" value="Genomic_DNA"/>
</dbReference>
<dbReference type="GO" id="GO:0016787">
    <property type="term" value="F:hydrolase activity"/>
    <property type="evidence" value="ECO:0007669"/>
    <property type="project" value="InterPro"/>
</dbReference>
<dbReference type="Pfam" id="PF06439">
    <property type="entry name" value="3keto-disac_hyd"/>
    <property type="match status" value="1"/>
</dbReference>
<evidence type="ECO:0000256" key="1">
    <source>
        <dbReference type="SAM" id="SignalP"/>
    </source>
</evidence>
<feature type="domain" description="3-keto-alpha-glucoside-1,2-lyase/3-keto-2-hydroxy-glucal hydratase" evidence="2">
    <location>
        <begin position="54"/>
        <end position="266"/>
    </location>
</feature>
<sequence length="269" mass="30227">MKLLKTVLAVSVIAFSAHLNTAVAQAKKEVPAYKILDLPRVDIKKFKKNKAGAYVIFDGTSLEGWRGYDKTVVPKRWVINEGAIKFDSQANVGKEEGGDLVFAHDFKNFELEMEWKVAKGANSGIFFLAKEVEGQPIYISSPECQVLDNENHPDAKMGVDGNRKSTSLYDMIPAKPQNGKPYGEWNKVKIRVNNGKVEHFQNGVKVVEYTLWDKSWIDLLQKSKFSEEKWPLAFELLSHVGGDSKSGLIGLQDHGNDVWFKNITVKVLK</sequence>
<reference evidence="4 6" key="2">
    <citation type="submission" date="2019-10" db="EMBL/GenBank/DDBJ databases">
        <authorList>
            <person name="Karimi E."/>
        </authorList>
    </citation>
    <scope>NUCLEOTIDE SEQUENCE [LARGE SCALE GENOMIC DNA]</scope>
    <source>
        <strain evidence="4">Sphingobacterium sp. 8BC</strain>
    </source>
</reference>
<gene>
    <name evidence="3" type="ORF">NCTC11343_03726</name>
    <name evidence="4" type="ORF">SPHINGO8BC_150078</name>
</gene>
<keyword evidence="1" id="KW-0732">Signal</keyword>
<evidence type="ECO:0000313" key="5">
    <source>
        <dbReference type="Proteomes" id="UP000251241"/>
    </source>
</evidence>
<dbReference type="Gene3D" id="2.60.120.560">
    <property type="entry name" value="Exo-inulinase, domain 1"/>
    <property type="match status" value="1"/>
</dbReference>
<feature type="signal peptide" evidence="1">
    <location>
        <begin position="1"/>
        <end position="26"/>
    </location>
</feature>
<accession>A0A2X2LE89</accession>
<evidence type="ECO:0000313" key="6">
    <source>
        <dbReference type="Proteomes" id="UP000432350"/>
    </source>
</evidence>
<dbReference type="RefSeq" id="WP_083295832.1">
    <property type="nucleotide sequence ID" value="NZ_CP068086.1"/>
</dbReference>
<accession>A0A653ZWL6</accession>
<dbReference type="Proteomes" id="UP000432350">
    <property type="component" value="Unassembled WGS sequence"/>
</dbReference>
<feature type="chain" id="PRO_5035117903" evidence="1">
    <location>
        <begin position="27"/>
        <end position="269"/>
    </location>
</feature>
<organism evidence="3 5">
    <name type="scientific">Sphingobacterium multivorum</name>
    <dbReference type="NCBI Taxonomy" id="28454"/>
    <lineage>
        <taxon>Bacteria</taxon>
        <taxon>Pseudomonadati</taxon>
        <taxon>Bacteroidota</taxon>
        <taxon>Sphingobacteriia</taxon>
        <taxon>Sphingobacteriales</taxon>
        <taxon>Sphingobacteriaceae</taxon>
        <taxon>Sphingobacterium</taxon>
    </lineage>
</organism>
<dbReference type="EMBL" id="CABWMV010000007">
    <property type="protein sequence ID" value="VXC59578.1"/>
    <property type="molecule type" value="Genomic_DNA"/>
</dbReference>
<dbReference type="GeneID" id="97182466"/>
<evidence type="ECO:0000313" key="4">
    <source>
        <dbReference type="EMBL" id="VXC59578.1"/>
    </source>
</evidence>
<evidence type="ECO:0000313" key="3">
    <source>
        <dbReference type="EMBL" id="SPZ91689.1"/>
    </source>
</evidence>